<accession>A0A8C6RDN8</accession>
<reference evidence="2" key="1">
    <citation type="submission" date="2025-08" db="UniProtKB">
        <authorList>
            <consortium name="Ensembl"/>
        </authorList>
    </citation>
    <scope>IDENTIFICATION</scope>
</reference>
<dbReference type="Pfam" id="PF10441">
    <property type="entry name" value="Urb2"/>
    <property type="match status" value="1"/>
</dbReference>
<feature type="domain" description="Nucleolar 27S pre-rRNA processing Urb2/Npa2 C-terminal" evidence="1">
    <location>
        <begin position="1312"/>
        <end position="1506"/>
    </location>
</feature>
<dbReference type="GO" id="GO:0016235">
    <property type="term" value="C:aggresome"/>
    <property type="evidence" value="ECO:0007669"/>
    <property type="project" value="Ensembl"/>
</dbReference>
<evidence type="ECO:0000313" key="3">
    <source>
        <dbReference type="Proteomes" id="UP000694381"/>
    </source>
</evidence>
<evidence type="ECO:0000313" key="2">
    <source>
        <dbReference type="Ensembl" id="ENSNGAP00000015517.1"/>
    </source>
</evidence>
<dbReference type="OrthoDB" id="160374at2759"/>
<dbReference type="Ensembl" id="ENSNGAT00000021122.1">
    <property type="protein sequence ID" value="ENSNGAP00000015517.1"/>
    <property type="gene ID" value="ENSNGAG00000016524.1"/>
</dbReference>
<dbReference type="InterPro" id="IPR052609">
    <property type="entry name" value="Ribosome_Biogenesis_Reg"/>
</dbReference>
<sequence>MAAIYSGISFKLKSKTTSWEDKLKLAHFAWISHQCFLPNKEQVLLDWARQSLVAFYKKKLELKEDIVERLWVYVDNILHSKKLENFLKKGKTINLQISLVKIINERIAEFSLSGFQRNIRAILSCCQGILSTPALAVIYTTKQELMVTLLSQLCWSACRQPEGAVTAQLFEVIHLALDHYLLLQQQQVNPRRVFGDMTGHLLQPCLVLRHLLSGGTWTQADQGQLRLSRHIRNKIDAVLQGGAFRSDLLMSYKEELLDQQPENTKMGILKSILTPMKTVIARLIDDGYCKSDLHALVVASSVALLYRLFLDSYLKEENQFLCFQALSRLFDCLRISHLREEHMGTLSLSDWTTELLAIEQLLNSVATNNIYNVAADRIRHGEAQFHFYCCVAKLLLNHSQALVPTWFRCLKILMSLNHLILEPDLDDLLSSAWIDAEVTELRAKKAQEALINTVFQTYAKLRQIPRLFEEVLGVICRPAAEALRQPVLASGPSMALCACLLELPLSQILDTWYLVLEKFQSLVLPCLPNDADMALKALSLSSLLHCIMFNMQSLDSSTPLPVIRRTQCIMEKMLRELVKPLLALLLDPWGPEPELWQQKVSDSALLLSYTWAQVDTTFSLHCSQYHSVTGPLTGATLDSSSLPLLLPGVEIQLWEKVEKCIAQSNSLSRYCLEQLYLQKVKKTLMQTTSQSKEALQTLRCDTAHILGSSRDCLSQKTVAAWDGQVGTVNESTYPVAYWHLIVSNLTVLLPYICLDDVRCLANVLLKTLPESKAQEDLAPGEPCITLGKVSTSLLHSPLFAEMQSLHSAFLICIVSRCSSILSSGAHSDLSQLSQQLSWLFEKDHHTIMAHWETKLVKVGPECIEPIGEVAQNLLALMKSDIPIQLEEEQLEGLLKLLEVISTLHLDSLLPCYHTYYFTLLLSMAVSAVVCCSSPPPLQFLVACYRLISGLQRGRNACSVFKIIYVSDIFEVVLTSLLQASRRFQVKEDDPAWLQLLQVIGTFLEQLMQIIIQMKLSLVLNFGKIITFLSSKESEIQSPLGKQVLLLALTKFCQVLGPFVKERRQPLEAPAILPELLQKAMMQMGTMLKLCSVPGNGGHHLPSVLLSAVPTLLEVDLSQNFREGGPKITQGVDTDRALLSHTTLYHDVYIQLLEELPALARNAQFFQAALHFLTLFFLASELHPQNGSVFVAIFHSMKKVLTDPDIPAPVIQDIEPHLGTLLTQMVEAGTMEDFGLVMRSTLQGLDITHAWKAELQAVLAAVRLLRLLLKCSLSGEKASLLWRTYPQIVTALMLQHQEACQEHPVALVVVEPILDVLAALLRQGEETISNPHHVNLVFSILLTVPLNHLKPQEYGSVFLKMHNVLFSILQCHPKVMLKAIPSFLNSFNRLLFSVMHEGRQKDKGNTDDLTVVLECARLVERMFSHIVARTEEFTLFSPFLVAQYVTEAQKVTLYPAVKTLLQEGIYLVLDLCSERDIQFLRVSLQPGARDVFKDLYNNYLKYHKAKHEREKRYTA</sequence>
<protein>
    <submittedName>
        <fullName evidence="2">URB2 ribosome biogenesis 2 homolog (S. cerevisiae)</fullName>
    </submittedName>
</protein>
<evidence type="ECO:0000259" key="1">
    <source>
        <dbReference type="Pfam" id="PF10441"/>
    </source>
</evidence>
<dbReference type="PANTHER" id="PTHR15682:SF2">
    <property type="entry name" value="UNHEALTHY RIBOSOME BIOGENESIS PROTEIN 2 HOMOLOG"/>
    <property type="match status" value="1"/>
</dbReference>
<dbReference type="RefSeq" id="XP_008844000.1">
    <property type="nucleotide sequence ID" value="XM_008845778.2"/>
</dbReference>
<dbReference type="PANTHER" id="PTHR15682">
    <property type="entry name" value="UNHEALTHY RIBOSOME BIOGENESIS PROTEIN 2 HOMOLOG"/>
    <property type="match status" value="1"/>
</dbReference>
<reference evidence="2" key="2">
    <citation type="submission" date="2025-09" db="UniProtKB">
        <authorList>
            <consortium name="Ensembl"/>
        </authorList>
    </citation>
    <scope>IDENTIFICATION</scope>
</reference>
<dbReference type="OMA" id="DYNHYHK"/>
<dbReference type="GO" id="GO:0005730">
    <property type="term" value="C:nucleolus"/>
    <property type="evidence" value="ECO:0007669"/>
    <property type="project" value="Ensembl"/>
</dbReference>
<proteinExistence type="predicted"/>
<dbReference type="CTD" id="9816"/>
<dbReference type="GeneTree" id="ENSGT00390000009258"/>
<dbReference type="GO" id="GO:0042254">
    <property type="term" value="P:ribosome biogenesis"/>
    <property type="evidence" value="ECO:0007669"/>
    <property type="project" value="TreeGrafter"/>
</dbReference>
<name>A0A8C6RDN8_NANGA</name>
<dbReference type="GO" id="GO:0030496">
    <property type="term" value="C:midbody"/>
    <property type="evidence" value="ECO:0007669"/>
    <property type="project" value="Ensembl"/>
</dbReference>
<dbReference type="KEGG" id="ngi:103744118"/>
<keyword evidence="3" id="KW-1185">Reference proteome</keyword>
<gene>
    <name evidence="2" type="primary">Urb2</name>
</gene>
<dbReference type="InterPro" id="IPR018849">
    <property type="entry name" value="Urb2/Npa2_C"/>
</dbReference>
<dbReference type="Proteomes" id="UP000694381">
    <property type="component" value="Unassembled WGS sequence"/>
</dbReference>
<dbReference type="GeneID" id="103744118"/>
<organism evidence="2 3">
    <name type="scientific">Nannospalax galili</name>
    <name type="common">Northern Israeli blind subterranean mole rat</name>
    <name type="synonym">Spalax galili</name>
    <dbReference type="NCBI Taxonomy" id="1026970"/>
    <lineage>
        <taxon>Eukaryota</taxon>
        <taxon>Metazoa</taxon>
        <taxon>Chordata</taxon>
        <taxon>Craniata</taxon>
        <taxon>Vertebrata</taxon>
        <taxon>Euteleostomi</taxon>
        <taxon>Mammalia</taxon>
        <taxon>Eutheria</taxon>
        <taxon>Euarchontoglires</taxon>
        <taxon>Glires</taxon>
        <taxon>Rodentia</taxon>
        <taxon>Myomorpha</taxon>
        <taxon>Muroidea</taxon>
        <taxon>Spalacidae</taxon>
        <taxon>Spalacinae</taxon>
        <taxon>Nannospalax</taxon>
    </lineage>
</organism>